<dbReference type="PANTHER" id="PTHR43991">
    <property type="entry name" value="WD REPEAT PROTEIN (AFU_ORTHOLOGUE AFUA_8G05640)-RELATED"/>
    <property type="match status" value="1"/>
</dbReference>
<dbReference type="Proteomes" id="UP000603453">
    <property type="component" value="Unassembled WGS sequence"/>
</dbReference>
<dbReference type="Gene3D" id="2.130.10.10">
    <property type="entry name" value="YVTN repeat-like/Quinoprotein amine dehydrogenase"/>
    <property type="match status" value="2"/>
</dbReference>
<comment type="caution">
    <text evidence="2">The sequence shown here is derived from an EMBL/GenBank/DDBJ whole genome shotgun (WGS) entry which is preliminary data.</text>
</comment>
<dbReference type="InterPro" id="IPR001680">
    <property type="entry name" value="WD40_rpt"/>
</dbReference>
<sequence>MFLQQRSFDKRVTTNQSLKGDKPILNNGLFVSIKKSYYVSTFIQHWKLRDLICSLSNTAIIHPKQNAIYKFDTKTQRDTKFHSELSFTPTTLDTRGQYMVVGGQTGIIMLKNLATGYFRTYRLGEGMNKSVCVSEWNTKLRVVVCNSDQSVYVSTIPELEKIQTLKMAAAINYCIASPDGKKLLMASDHGGVYLYHINKYGLYQEQSSYKVSNEPCISCAWNQSSDMFAVTSQDGFVSVFNIHSGLRLAHLGSFETRKAKKAARCVQFSSGPIDLLAYTEHVSNIYIVDTRTFETRQIVRLSPENEDRAITGFTFSPDCRKLFVALQDHLIELEVDRSERTQFGAGSLI</sequence>
<protein>
    <recommendedName>
        <fullName evidence="1">DUF2415 domain-containing protein</fullName>
    </recommendedName>
</protein>
<dbReference type="Pfam" id="PF10313">
    <property type="entry name" value="DUF2415"/>
    <property type="match status" value="1"/>
</dbReference>
<proteinExistence type="predicted"/>
<dbReference type="AlphaFoldDB" id="A0A8H7RKK5"/>
<accession>A0A8H7RKK5</accession>
<evidence type="ECO:0000313" key="2">
    <source>
        <dbReference type="EMBL" id="KAG2212260.1"/>
    </source>
</evidence>
<reference evidence="2" key="1">
    <citation type="submission" date="2020-12" db="EMBL/GenBank/DDBJ databases">
        <title>Metabolic potential, ecology and presence of endohyphal bacteria is reflected in genomic diversity of Mucoromycotina.</title>
        <authorList>
            <person name="Muszewska A."/>
            <person name="Okrasinska A."/>
            <person name="Steczkiewicz K."/>
            <person name="Drgas O."/>
            <person name="Orlowska M."/>
            <person name="Perlinska-Lenart U."/>
            <person name="Aleksandrzak-Piekarczyk T."/>
            <person name="Szatraj K."/>
            <person name="Zielenkiewicz U."/>
            <person name="Pilsyk S."/>
            <person name="Malc E."/>
            <person name="Mieczkowski P."/>
            <person name="Kruszewska J.S."/>
            <person name="Biernat P."/>
            <person name="Pawlowska J."/>
        </authorList>
    </citation>
    <scope>NUCLEOTIDE SEQUENCE</scope>
    <source>
        <strain evidence="2">WA0000017839</strain>
    </source>
</reference>
<dbReference type="EMBL" id="JAEPRD010000006">
    <property type="protein sequence ID" value="KAG2212260.1"/>
    <property type="molecule type" value="Genomic_DNA"/>
</dbReference>
<organism evidence="2 3">
    <name type="scientific">Mucor saturninus</name>
    <dbReference type="NCBI Taxonomy" id="64648"/>
    <lineage>
        <taxon>Eukaryota</taxon>
        <taxon>Fungi</taxon>
        <taxon>Fungi incertae sedis</taxon>
        <taxon>Mucoromycota</taxon>
        <taxon>Mucoromycotina</taxon>
        <taxon>Mucoromycetes</taxon>
        <taxon>Mucorales</taxon>
        <taxon>Mucorineae</taxon>
        <taxon>Mucoraceae</taxon>
        <taxon>Mucor</taxon>
    </lineage>
</organism>
<dbReference type="InterPro" id="IPR019417">
    <property type="entry name" value="DUF2415"/>
</dbReference>
<dbReference type="SMART" id="SM00320">
    <property type="entry name" value="WD40"/>
    <property type="match status" value="2"/>
</dbReference>
<keyword evidence="3" id="KW-1185">Reference proteome</keyword>
<dbReference type="OrthoDB" id="64353at2759"/>
<evidence type="ECO:0000313" key="3">
    <source>
        <dbReference type="Proteomes" id="UP000603453"/>
    </source>
</evidence>
<gene>
    <name evidence="2" type="ORF">INT47_001619</name>
</gene>
<dbReference type="InterPro" id="IPR015943">
    <property type="entry name" value="WD40/YVTN_repeat-like_dom_sf"/>
</dbReference>
<feature type="domain" description="DUF2415" evidence="1">
    <location>
        <begin position="262"/>
        <end position="299"/>
    </location>
</feature>
<dbReference type="InterPro" id="IPR036322">
    <property type="entry name" value="WD40_repeat_dom_sf"/>
</dbReference>
<name>A0A8H7RKK5_9FUNG</name>
<dbReference type="SUPFAM" id="SSF50978">
    <property type="entry name" value="WD40 repeat-like"/>
    <property type="match status" value="1"/>
</dbReference>
<dbReference type="PANTHER" id="PTHR43991:SF9">
    <property type="entry name" value="DUF2415 DOMAIN-CONTAINING PROTEIN"/>
    <property type="match status" value="1"/>
</dbReference>
<evidence type="ECO:0000259" key="1">
    <source>
        <dbReference type="Pfam" id="PF10313"/>
    </source>
</evidence>